<keyword evidence="2" id="KW-0472">Membrane</keyword>
<dbReference type="OrthoDB" id="1044679at2"/>
<keyword evidence="1" id="KW-0175">Coiled coil</keyword>
<feature type="transmembrane region" description="Helical" evidence="2">
    <location>
        <begin position="323"/>
        <end position="345"/>
    </location>
</feature>
<keyword evidence="5" id="KW-1185">Reference proteome</keyword>
<feature type="domain" description="DUF6377" evidence="3">
    <location>
        <begin position="251"/>
        <end position="498"/>
    </location>
</feature>
<evidence type="ECO:0000256" key="1">
    <source>
        <dbReference type="SAM" id="Coils"/>
    </source>
</evidence>
<dbReference type="Pfam" id="PF19904">
    <property type="entry name" value="DUF6377"/>
    <property type="match status" value="1"/>
</dbReference>
<evidence type="ECO:0000313" key="4">
    <source>
        <dbReference type="EMBL" id="PVH24990.1"/>
    </source>
</evidence>
<gene>
    <name evidence="4" type="ORF">DC487_12840</name>
</gene>
<reference evidence="4 5" key="1">
    <citation type="submission" date="2018-04" db="EMBL/GenBank/DDBJ databases">
        <title>Sphingobacterium cortibacter sp. nov.</title>
        <authorList>
            <person name="Li Y."/>
        </authorList>
    </citation>
    <scope>NUCLEOTIDE SEQUENCE [LARGE SCALE GENOMIC DNA]</scope>
    <source>
        <strain evidence="4 5">2c-3</strain>
    </source>
</reference>
<dbReference type="AlphaFoldDB" id="A0A2T8HHW5"/>
<dbReference type="RefSeq" id="WP_116776352.1">
    <property type="nucleotide sequence ID" value="NZ_QDKG01000004.1"/>
</dbReference>
<dbReference type="InterPro" id="IPR045957">
    <property type="entry name" value="DUF6377"/>
</dbReference>
<accession>A0A2T8HHW5</accession>
<comment type="caution">
    <text evidence="4">The sequence shown here is derived from an EMBL/GenBank/DDBJ whole genome shotgun (WGS) entry which is preliminary data.</text>
</comment>
<evidence type="ECO:0000313" key="5">
    <source>
        <dbReference type="Proteomes" id="UP000245627"/>
    </source>
</evidence>
<evidence type="ECO:0000256" key="2">
    <source>
        <dbReference type="SAM" id="Phobius"/>
    </source>
</evidence>
<dbReference type="Proteomes" id="UP000245627">
    <property type="component" value="Unassembled WGS sequence"/>
</dbReference>
<evidence type="ECO:0000259" key="3">
    <source>
        <dbReference type="Pfam" id="PF19904"/>
    </source>
</evidence>
<keyword evidence="2" id="KW-1133">Transmembrane helix</keyword>
<protein>
    <recommendedName>
        <fullName evidence="3">DUF6377 domain-containing protein</fullName>
    </recommendedName>
</protein>
<dbReference type="EMBL" id="QDKG01000004">
    <property type="protein sequence ID" value="PVH24990.1"/>
    <property type="molecule type" value="Genomic_DNA"/>
</dbReference>
<name>A0A2T8HHW5_9SPHI</name>
<feature type="coiled-coil region" evidence="1">
    <location>
        <begin position="348"/>
        <end position="378"/>
    </location>
</feature>
<proteinExistence type="predicted"/>
<sequence>MKGFGFIFFILLFVGQAKSQNLDSIQAALDEVMLRADHYEAIKKKHIQAIQQDLSRAGNDLSKQYDYNTRLYEAYRKYQIDSAALYMKQNVAIAEKLEDEFKRQESQIAMSTLLSAGGKFVEAKKLLDDLSQRGVPQNLAERYYQAMLTFYSNYGLSSNNRAYFQESERYRDSMLSVMDQQSLPYQVAWVTKTVYAKDYAAAKPVLHRLCDSLDDAHQDRALITYLLGLIYRETGDMKAQTAYFAMSGIADIKNVIRDNASMQSLALSYYEQGDVDRARLYIERAINDAVFSNVRFRTIESSTFYPIIHAAFIDKEKEQQQQLLQLLIAISLLSVVLLGGVLFIYRQMIRLRRVRKALDQTNDQLRELNLQLLSSNTRLQESDHIKEAYIAQFFDICSTYIHKMDVMRKEILKKVVQQDTRDLKKELQSNDYLKAELEDLYTNFDIIFINLYPTFVAEFNKLLLPEEQIVLKDNEHLNSELRIYALIRLGITDNAKIAGFLRYSLRTVYNYRVKTRNKVAGDKDQFEKLLMNIGNEELNTTSSR</sequence>
<organism evidence="4 5">
    <name type="scientific">Sphingobacterium corticibacter</name>
    <dbReference type="NCBI Taxonomy" id="2171749"/>
    <lineage>
        <taxon>Bacteria</taxon>
        <taxon>Pseudomonadati</taxon>
        <taxon>Bacteroidota</taxon>
        <taxon>Sphingobacteriia</taxon>
        <taxon>Sphingobacteriales</taxon>
        <taxon>Sphingobacteriaceae</taxon>
        <taxon>Sphingobacterium</taxon>
    </lineage>
</organism>
<keyword evidence="2" id="KW-0812">Transmembrane</keyword>